<dbReference type="Gene3D" id="3.40.1360.10">
    <property type="match status" value="1"/>
</dbReference>
<dbReference type="Pfam" id="PF13155">
    <property type="entry name" value="Toprim_2"/>
    <property type="match status" value="1"/>
</dbReference>
<dbReference type="Pfam" id="PF08401">
    <property type="entry name" value="ArdcN"/>
    <property type="match status" value="1"/>
</dbReference>
<keyword evidence="4" id="KW-1185">Reference proteome</keyword>
<sequence length="684" mass="73198">MHSPSPAEQQRVGAVLRAIADQELIRLHNGTVPWSQWLNAAAHHGRFGLLNTLLIPAQRPNATQVRTYDEWKRVGRQVAGGETGIRILSRRGAPYSVFDLAQTTGTDPDKDPVADPAYAWGRLRSLAADLGIQIDRGERWTYTGRPGRLIRLPADLDDTAAAQLLAHQLTHILRRGDRPDADASAPAAACHGTRRVIADSTAHLVLAYLGLSPTPPPLPAVMSWAGADARARPISTVTATAEHILETTARIRRRLSQVPLPPVHANQHSATTTPVNAASDAVAIQPHRDGITPVEDAASAGPLADLLSVMTDAHRIFVEALPASWVPSFLSGRGFDAAAVRHWQIGYATKDAHWLTEQLRALGHSDDHILTVGLARRGKDGNLHDLFRDRLILAIRDAEGAVRGFIGRRTDQATGPKYLNTPATPLFHKSELLFGLHEMREALAQGARPTLTEGPLDAIAINIARPAAHAAIALCGTAITTAHLDLLAAHANLDKTGVVLAFDGDHAGQAAAVRAQPVLTQVKGPVTAVLFPKDQDPADILRHQGRTGIRQALQADIDLSELIIDLALQGNETKLQFPEGRVAAARAAAKVIATASSLHAARHVAMLSSRLDMPVELINQILIETITAGIPGHDAPGSQAPRLADEDFPDPSPTAPTAGAGTSPRPSSDKRHHRPSQGPRRRTP</sequence>
<evidence type="ECO:0000313" key="4">
    <source>
        <dbReference type="Proteomes" id="UP001501509"/>
    </source>
</evidence>
<dbReference type="InterPro" id="IPR013610">
    <property type="entry name" value="ArdC_N"/>
</dbReference>
<dbReference type="Gene3D" id="3.90.980.10">
    <property type="entry name" value="DNA primase, catalytic core, N-terminal domain"/>
    <property type="match status" value="1"/>
</dbReference>
<organism evidence="3 4">
    <name type="scientific">Actinomadura fulvescens</name>
    <dbReference type="NCBI Taxonomy" id="46160"/>
    <lineage>
        <taxon>Bacteria</taxon>
        <taxon>Bacillati</taxon>
        <taxon>Actinomycetota</taxon>
        <taxon>Actinomycetes</taxon>
        <taxon>Streptosporangiales</taxon>
        <taxon>Thermomonosporaceae</taxon>
        <taxon>Actinomadura</taxon>
    </lineage>
</organism>
<dbReference type="PANTHER" id="PTHR30313:SF2">
    <property type="entry name" value="DNA PRIMASE"/>
    <property type="match status" value="1"/>
</dbReference>
<dbReference type="EMBL" id="BAAATD010000008">
    <property type="protein sequence ID" value="GAA2614196.1"/>
    <property type="molecule type" value="Genomic_DNA"/>
</dbReference>
<proteinExistence type="predicted"/>
<reference evidence="3 4" key="1">
    <citation type="journal article" date="2019" name="Int. J. Syst. Evol. Microbiol.">
        <title>The Global Catalogue of Microorganisms (GCM) 10K type strain sequencing project: providing services to taxonomists for standard genome sequencing and annotation.</title>
        <authorList>
            <consortium name="The Broad Institute Genomics Platform"/>
            <consortium name="The Broad Institute Genome Sequencing Center for Infectious Disease"/>
            <person name="Wu L."/>
            <person name="Ma J."/>
        </authorList>
    </citation>
    <scope>NUCLEOTIDE SEQUENCE [LARGE SCALE GENOMIC DNA]</scope>
    <source>
        <strain evidence="3 4">JCM 6833</strain>
    </source>
</reference>
<dbReference type="InterPro" id="IPR034151">
    <property type="entry name" value="TOPRIM_DnaG_bac"/>
</dbReference>
<dbReference type="InterPro" id="IPR006171">
    <property type="entry name" value="TOPRIM_dom"/>
</dbReference>
<dbReference type="RefSeq" id="WP_344545473.1">
    <property type="nucleotide sequence ID" value="NZ_BAAATD010000008.1"/>
</dbReference>
<dbReference type="InterPro" id="IPR050219">
    <property type="entry name" value="DnaG_primase"/>
</dbReference>
<dbReference type="CDD" id="cd03364">
    <property type="entry name" value="TOPRIM_DnaG_primases"/>
    <property type="match status" value="1"/>
</dbReference>
<dbReference type="PROSITE" id="PS50880">
    <property type="entry name" value="TOPRIM"/>
    <property type="match status" value="1"/>
</dbReference>
<feature type="region of interest" description="Disordered" evidence="1">
    <location>
        <begin position="632"/>
        <end position="684"/>
    </location>
</feature>
<evidence type="ECO:0000313" key="3">
    <source>
        <dbReference type="EMBL" id="GAA2614196.1"/>
    </source>
</evidence>
<dbReference type="SUPFAM" id="SSF56731">
    <property type="entry name" value="DNA primase core"/>
    <property type="match status" value="1"/>
</dbReference>
<evidence type="ECO:0000259" key="2">
    <source>
        <dbReference type="PROSITE" id="PS50880"/>
    </source>
</evidence>
<feature type="compositionally biased region" description="Basic residues" evidence="1">
    <location>
        <begin position="670"/>
        <end position="684"/>
    </location>
</feature>
<comment type="caution">
    <text evidence="3">The sequence shown here is derived from an EMBL/GenBank/DDBJ whole genome shotgun (WGS) entry which is preliminary data.</text>
</comment>
<dbReference type="InterPro" id="IPR013264">
    <property type="entry name" value="DNAG_N"/>
</dbReference>
<dbReference type="Proteomes" id="UP001501509">
    <property type="component" value="Unassembled WGS sequence"/>
</dbReference>
<dbReference type="InterPro" id="IPR037068">
    <property type="entry name" value="DNA_primase_core_N_sf"/>
</dbReference>
<protein>
    <recommendedName>
        <fullName evidence="2">Toprim domain-containing protein</fullName>
    </recommendedName>
</protein>
<dbReference type="PANTHER" id="PTHR30313">
    <property type="entry name" value="DNA PRIMASE"/>
    <property type="match status" value="1"/>
</dbReference>
<dbReference type="Pfam" id="PF08275">
    <property type="entry name" value="DNAG_N"/>
    <property type="match status" value="1"/>
</dbReference>
<feature type="domain" description="Toprim" evidence="2">
    <location>
        <begin position="447"/>
        <end position="532"/>
    </location>
</feature>
<evidence type="ECO:0000256" key="1">
    <source>
        <dbReference type="SAM" id="MobiDB-lite"/>
    </source>
</evidence>
<dbReference type="SMART" id="SM00493">
    <property type="entry name" value="TOPRIM"/>
    <property type="match status" value="1"/>
</dbReference>
<accession>A0ABN3Q3M0</accession>
<name>A0ABN3Q3M0_9ACTN</name>
<gene>
    <name evidence="3" type="ORF">GCM10010411_56400</name>
</gene>